<feature type="compositionally biased region" description="Basic and acidic residues" evidence="1">
    <location>
        <begin position="62"/>
        <end position="76"/>
    </location>
</feature>
<reference evidence="2 3" key="1">
    <citation type="journal article" date="2017" name="Elife">
        <title>Extensive horizontal gene transfer in cheese-associated bacteria.</title>
        <authorList>
            <person name="Bonham K.S."/>
            <person name="Wolfe B.E."/>
            <person name="Dutton R.J."/>
        </authorList>
    </citation>
    <scope>NUCLEOTIDE SEQUENCE [LARGE SCALE GENOMIC DNA]</scope>
    <source>
        <strain evidence="2 3">900_6</strain>
    </source>
</reference>
<evidence type="ECO:0000256" key="1">
    <source>
        <dbReference type="SAM" id="MobiDB-lite"/>
    </source>
</evidence>
<accession>A0A2A3ZJP8</accession>
<organism evidence="2 3">
    <name type="scientific">Brevibacterium aurantiacum</name>
    <dbReference type="NCBI Taxonomy" id="273384"/>
    <lineage>
        <taxon>Bacteria</taxon>
        <taxon>Bacillati</taxon>
        <taxon>Actinomycetota</taxon>
        <taxon>Actinomycetes</taxon>
        <taxon>Micrococcales</taxon>
        <taxon>Brevibacteriaceae</taxon>
        <taxon>Brevibacterium</taxon>
    </lineage>
</organism>
<feature type="region of interest" description="Disordered" evidence="1">
    <location>
        <begin position="18"/>
        <end position="76"/>
    </location>
</feature>
<evidence type="ECO:0000313" key="3">
    <source>
        <dbReference type="Proteomes" id="UP000217720"/>
    </source>
</evidence>
<protein>
    <submittedName>
        <fullName evidence="2">Uncharacterized protein</fullName>
    </submittedName>
</protein>
<evidence type="ECO:0000313" key="2">
    <source>
        <dbReference type="EMBL" id="PCC51747.1"/>
    </source>
</evidence>
<comment type="caution">
    <text evidence="2">The sequence shown here is derived from an EMBL/GenBank/DDBJ whole genome shotgun (WGS) entry which is preliminary data.</text>
</comment>
<proteinExistence type="predicted"/>
<feature type="compositionally biased region" description="Basic and acidic residues" evidence="1">
    <location>
        <begin position="35"/>
        <end position="52"/>
    </location>
</feature>
<name>A0A2A3ZJP8_BREAU</name>
<dbReference type="EMBL" id="NRGO01000003">
    <property type="protein sequence ID" value="PCC51747.1"/>
    <property type="molecule type" value="Genomic_DNA"/>
</dbReference>
<dbReference type="Proteomes" id="UP000217720">
    <property type="component" value="Unassembled WGS sequence"/>
</dbReference>
<gene>
    <name evidence="2" type="ORF">CIK62_01370</name>
</gene>
<sequence>MIIVPIEDGIRNATKNLDKAAEAAPTSEVADADDFGVKDNTAETHGDAENHTTSDQPTSGVEDQHDDSGDGDDSSH</sequence>
<dbReference type="AlphaFoldDB" id="A0A2A3ZJP8"/>